<dbReference type="Proteomes" id="UP001597561">
    <property type="component" value="Unassembled WGS sequence"/>
</dbReference>
<evidence type="ECO:0008006" key="4">
    <source>
        <dbReference type="Google" id="ProtNLM"/>
    </source>
</evidence>
<feature type="transmembrane region" description="Helical" evidence="1">
    <location>
        <begin position="6"/>
        <end position="27"/>
    </location>
</feature>
<evidence type="ECO:0000313" key="2">
    <source>
        <dbReference type="EMBL" id="MFD2911383.1"/>
    </source>
</evidence>
<keyword evidence="3" id="KW-1185">Reference proteome</keyword>
<dbReference type="RefSeq" id="WP_204730103.1">
    <property type="nucleotide sequence ID" value="NZ_JAFBDK010000013.1"/>
</dbReference>
<evidence type="ECO:0000256" key="1">
    <source>
        <dbReference type="SAM" id="Phobius"/>
    </source>
</evidence>
<keyword evidence="1" id="KW-0812">Transmembrane</keyword>
<sequence>MGGIEIIIMGAAAGVITFGLCGMYYTACKEVKGVERYAYAPAELFETKK</sequence>
<keyword evidence="1" id="KW-1133">Transmembrane helix</keyword>
<gene>
    <name evidence="2" type="ORF">ACFS5P_05805</name>
</gene>
<comment type="caution">
    <text evidence="2">The sequence shown here is derived from an EMBL/GenBank/DDBJ whole genome shotgun (WGS) entry which is preliminary data.</text>
</comment>
<dbReference type="EMBL" id="JBHUPG010000009">
    <property type="protein sequence ID" value="MFD2911383.1"/>
    <property type="molecule type" value="Genomic_DNA"/>
</dbReference>
<accession>A0ABW5ZEU3</accession>
<proteinExistence type="predicted"/>
<organism evidence="2 3">
    <name type="scientific">Jeotgalibacillus terrae</name>
    <dbReference type="NCBI Taxonomy" id="587735"/>
    <lineage>
        <taxon>Bacteria</taxon>
        <taxon>Bacillati</taxon>
        <taxon>Bacillota</taxon>
        <taxon>Bacilli</taxon>
        <taxon>Bacillales</taxon>
        <taxon>Caryophanaceae</taxon>
        <taxon>Jeotgalibacillus</taxon>
    </lineage>
</organism>
<name>A0ABW5ZEU3_9BACL</name>
<evidence type="ECO:0000313" key="3">
    <source>
        <dbReference type="Proteomes" id="UP001597561"/>
    </source>
</evidence>
<keyword evidence="1" id="KW-0472">Membrane</keyword>
<reference evidence="3" key="1">
    <citation type="journal article" date="2019" name="Int. J. Syst. Evol. Microbiol.">
        <title>The Global Catalogue of Microorganisms (GCM) 10K type strain sequencing project: providing services to taxonomists for standard genome sequencing and annotation.</title>
        <authorList>
            <consortium name="The Broad Institute Genomics Platform"/>
            <consortium name="The Broad Institute Genome Sequencing Center for Infectious Disease"/>
            <person name="Wu L."/>
            <person name="Ma J."/>
        </authorList>
    </citation>
    <scope>NUCLEOTIDE SEQUENCE [LARGE SCALE GENOMIC DNA]</scope>
    <source>
        <strain evidence="3">KCTC 13528</strain>
    </source>
</reference>
<protein>
    <recommendedName>
        <fullName evidence="4">DUF3951 domain-containing protein</fullName>
    </recommendedName>
</protein>